<dbReference type="Proteomes" id="UP000690515">
    <property type="component" value="Unassembled WGS sequence"/>
</dbReference>
<organism evidence="1 2">
    <name type="scientific">Zooshikella harenae</name>
    <dbReference type="NCBI Taxonomy" id="2827238"/>
    <lineage>
        <taxon>Bacteria</taxon>
        <taxon>Pseudomonadati</taxon>
        <taxon>Pseudomonadota</taxon>
        <taxon>Gammaproteobacteria</taxon>
        <taxon>Oceanospirillales</taxon>
        <taxon>Zooshikellaceae</taxon>
        <taxon>Zooshikella</taxon>
    </lineage>
</organism>
<evidence type="ECO:0008006" key="3">
    <source>
        <dbReference type="Google" id="ProtNLM"/>
    </source>
</evidence>
<dbReference type="EMBL" id="JAGSOY010000065">
    <property type="protein sequence ID" value="MBU2713191.1"/>
    <property type="molecule type" value="Genomic_DNA"/>
</dbReference>
<keyword evidence="2" id="KW-1185">Reference proteome</keyword>
<reference evidence="1 2" key="1">
    <citation type="submission" date="2021-04" db="EMBL/GenBank/DDBJ databases">
        <authorList>
            <person name="Pira H."/>
            <person name="Risdian C."/>
            <person name="Wink J."/>
        </authorList>
    </citation>
    <scope>NUCLEOTIDE SEQUENCE [LARGE SCALE GENOMIC DNA]</scope>
    <source>
        <strain evidence="1 2">WH53</strain>
    </source>
</reference>
<evidence type="ECO:0000313" key="1">
    <source>
        <dbReference type="EMBL" id="MBU2713191.1"/>
    </source>
</evidence>
<sequence length="159" mass="18863">MQYVEKTLTHEMCLRIQSDLFPYWSEFARTREMIWGCCYSNDEVRVYETSCGKIYLYSDSTYVQEVDGDGYFLIIDIAEISVYCLYFEGKPYRISTYFLSEYLATPTYIEDEAERQRVMNAVMEALSVYDELGYASMLIDYGFKDEDYYEANKPNHGWL</sequence>
<accession>A0ABS5ZIV8</accession>
<evidence type="ECO:0000313" key="2">
    <source>
        <dbReference type="Proteomes" id="UP000690515"/>
    </source>
</evidence>
<comment type="caution">
    <text evidence="1">The sequence shown here is derived from an EMBL/GenBank/DDBJ whole genome shotgun (WGS) entry which is preliminary data.</text>
</comment>
<proteinExistence type="predicted"/>
<name>A0ABS5ZIV8_9GAMM</name>
<gene>
    <name evidence="1" type="ORF">KCG35_19160</name>
</gene>
<protein>
    <recommendedName>
        <fullName evidence="3">GNAT family N-acetyltransferase</fullName>
    </recommendedName>
</protein>
<dbReference type="RefSeq" id="WP_215821479.1">
    <property type="nucleotide sequence ID" value="NZ_JAGSOY010000065.1"/>
</dbReference>